<dbReference type="InterPro" id="IPR036537">
    <property type="entry name" value="Adaptor_Cbl_N_dom_sf"/>
</dbReference>
<dbReference type="InterPro" id="IPR059179">
    <property type="entry name" value="MLKL-like_MCAfunc"/>
</dbReference>
<keyword evidence="4" id="KW-1185">Reference proteome</keyword>
<proteinExistence type="predicted"/>
<protein>
    <recommendedName>
        <fullName evidence="2">Mixed lineage kinase domain-containing protein</fullName>
    </recommendedName>
</protein>
<sequence length="225" mass="25453">MKKAVEHAMNLADPFLAMAQKLYALCGEDKANGRQCGRLAKRVKTLKCVLKALKIQDLGRDSGVLQQGLKELKDNLESGQEMVNSYASANFLSRIATAHVLGDQFEMLSEQLDDSYQMITLALQVDQRLTTTEATPREEDEEDRGSDRGELETLPRSQVEKMDAVQEVVDSTRIEVQKKCMLKSLKEVHIPEPRTREDFLKYSCLLTLDPNTAHRELRLSDGNRK</sequence>
<feature type="compositionally biased region" description="Basic and acidic residues" evidence="1">
    <location>
        <begin position="145"/>
        <end position="157"/>
    </location>
</feature>
<dbReference type="EMBL" id="JAINUG010000758">
    <property type="protein sequence ID" value="KAJ8362111.1"/>
    <property type="molecule type" value="Genomic_DNA"/>
</dbReference>
<feature type="non-terminal residue" evidence="3">
    <location>
        <position position="1"/>
    </location>
</feature>
<feature type="domain" description="Mixed lineage kinase" evidence="2">
    <location>
        <begin position="14"/>
        <end position="148"/>
    </location>
</feature>
<dbReference type="Pfam" id="PF22215">
    <property type="entry name" value="MLKL_N"/>
    <property type="match status" value="1"/>
</dbReference>
<feature type="region of interest" description="Disordered" evidence="1">
    <location>
        <begin position="130"/>
        <end position="157"/>
    </location>
</feature>
<dbReference type="Gene3D" id="2.60.120.920">
    <property type="match status" value="1"/>
</dbReference>
<dbReference type="InterPro" id="IPR054000">
    <property type="entry name" value="MLKL_N"/>
</dbReference>
<organism evidence="3 4">
    <name type="scientific">Aldrovandia affinis</name>
    <dbReference type="NCBI Taxonomy" id="143900"/>
    <lineage>
        <taxon>Eukaryota</taxon>
        <taxon>Metazoa</taxon>
        <taxon>Chordata</taxon>
        <taxon>Craniata</taxon>
        <taxon>Vertebrata</taxon>
        <taxon>Euteleostomi</taxon>
        <taxon>Actinopterygii</taxon>
        <taxon>Neopterygii</taxon>
        <taxon>Teleostei</taxon>
        <taxon>Notacanthiformes</taxon>
        <taxon>Halosauridae</taxon>
        <taxon>Aldrovandia</taxon>
    </lineage>
</organism>
<dbReference type="GO" id="GO:0007166">
    <property type="term" value="P:cell surface receptor signaling pathway"/>
    <property type="evidence" value="ECO:0007669"/>
    <property type="project" value="InterPro"/>
</dbReference>
<comment type="caution">
    <text evidence="3">The sequence shown here is derived from an EMBL/GenBank/DDBJ whole genome shotgun (WGS) entry which is preliminary data.</text>
</comment>
<accession>A0AAD7R608</accession>
<gene>
    <name evidence="3" type="ORF">AAFF_G00395400</name>
</gene>
<evidence type="ECO:0000259" key="2">
    <source>
        <dbReference type="Pfam" id="PF22215"/>
    </source>
</evidence>
<dbReference type="InterPro" id="IPR043136">
    <property type="entry name" value="B30.2/SPRY_sf"/>
</dbReference>
<evidence type="ECO:0000313" key="3">
    <source>
        <dbReference type="EMBL" id="KAJ8362111.1"/>
    </source>
</evidence>
<name>A0AAD7R608_9TELE</name>
<dbReference type="Gene3D" id="1.20.930.20">
    <property type="entry name" value="Adaptor protein Cbl, N-terminal domain"/>
    <property type="match status" value="1"/>
</dbReference>
<reference evidence="3" key="1">
    <citation type="journal article" date="2023" name="Science">
        <title>Genome structures resolve the early diversification of teleost fishes.</title>
        <authorList>
            <person name="Parey E."/>
            <person name="Louis A."/>
            <person name="Montfort J."/>
            <person name="Bouchez O."/>
            <person name="Roques C."/>
            <person name="Iampietro C."/>
            <person name="Lluch J."/>
            <person name="Castinel A."/>
            <person name="Donnadieu C."/>
            <person name="Desvignes T."/>
            <person name="Floi Bucao C."/>
            <person name="Jouanno E."/>
            <person name="Wen M."/>
            <person name="Mejri S."/>
            <person name="Dirks R."/>
            <person name="Jansen H."/>
            <person name="Henkel C."/>
            <person name="Chen W.J."/>
            <person name="Zahm M."/>
            <person name="Cabau C."/>
            <person name="Klopp C."/>
            <person name="Thompson A.W."/>
            <person name="Robinson-Rechavi M."/>
            <person name="Braasch I."/>
            <person name="Lecointre G."/>
            <person name="Bobe J."/>
            <person name="Postlethwait J.H."/>
            <person name="Berthelot C."/>
            <person name="Roest Crollius H."/>
            <person name="Guiguen Y."/>
        </authorList>
    </citation>
    <scope>NUCLEOTIDE SEQUENCE</scope>
    <source>
        <strain evidence="3">NC1722</strain>
    </source>
</reference>
<dbReference type="Proteomes" id="UP001221898">
    <property type="component" value="Unassembled WGS sequence"/>
</dbReference>
<evidence type="ECO:0000313" key="4">
    <source>
        <dbReference type="Proteomes" id="UP001221898"/>
    </source>
</evidence>
<evidence type="ECO:0000256" key="1">
    <source>
        <dbReference type="SAM" id="MobiDB-lite"/>
    </source>
</evidence>
<dbReference type="AlphaFoldDB" id="A0AAD7R608"/>
<dbReference type="CDD" id="cd21037">
    <property type="entry name" value="MLKL_NTD"/>
    <property type="match status" value="1"/>
</dbReference>